<protein>
    <submittedName>
        <fullName evidence="1">Uncharacterized protein</fullName>
    </submittedName>
</protein>
<accession>A0ACC0U282</accession>
<comment type="caution">
    <text evidence="1">The sequence shown here is derived from an EMBL/GenBank/DDBJ whole genome shotgun (WGS) entry which is preliminary data.</text>
</comment>
<keyword evidence="2" id="KW-1185">Reference proteome</keyword>
<reference evidence="1" key="1">
    <citation type="submission" date="2021-03" db="EMBL/GenBank/DDBJ databases">
        <title>Evolutionary priming and transition to the ectomycorrhizal habit in an iconic lineage of mushroom-forming fungi: is preadaptation a requirement?</title>
        <authorList>
            <consortium name="DOE Joint Genome Institute"/>
            <person name="Looney B.P."/>
            <person name="Miyauchi S."/>
            <person name="Morin E."/>
            <person name="Drula E."/>
            <person name="Courty P.E."/>
            <person name="Chicoki N."/>
            <person name="Fauchery L."/>
            <person name="Kohler A."/>
            <person name="Kuo A."/>
            <person name="LaButti K."/>
            <person name="Pangilinan J."/>
            <person name="Lipzen A."/>
            <person name="Riley R."/>
            <person name="Andreopoulos W."/>
            <person name="He G."/>
            <person name="Johnson J."/>
            <person name="Barry K.W."/>
            <person name="Grigoriev I.V."/>
            <person name="Nagy L."/>
            <person name="Hibbett D."/>
            <person name="Henrissat B."/>
            <person name="Matheny P.B."/>
            <person name="Labbe J."/>
            <person name="Martin A.F."/>
        </authorList>
    </citation>
    <scope>NUCLEOTIDE SEQUENCE</scope>
    <source>
        <strain evidence="1">BPL698</strain>
    </source>
</reference>
<name>A0ACC0U282_9AGAM</name>
<organism evidence="1 2">
    <name type="scientific">Russula earlei</name>
    <dbReference type="NCBI Taxonomy" id="71964"/>
    <lineage>
        <taxon>Eukaryota</taxon>
        <taxon>Fungi</taxon>
        <taxon>Dikarya</taxon>
        <taxon>Basidiomycota</taxon>
        <taxon>Agaricomycotina</taxon>
        <taxon>Agaricomycetes</taxon>
        <taxon>Russulales</taxon>
        <taxon>Russulaceae</taxon>
        <taxon>Russula</taxon>
    </lineage>
</organism>
<sequence length="104" mass="11802">MHPSFRIAHRPLISFIGKRQWPSVPQPQRPHPAAPAHLKEAFSSFLETYKSLLSPASNKAPQRNQRGLTFNDFWEAPEPLWRPKIRHLEDAEIDAVLSGGASLK</sequence>
<dbReference type="EMBL" id="JAGFNK010000203">
    <property type="protein sequence ID" value="KAI9459042.1"/>
    <property type="molecule type" value="Genomic_DNA"/>
</dbReference>
<proteinExistence type="predicted"/>
<evidence type="ECO:0000313" key="2">
    <source>
        <dbReference type="Proteomes" id="UP001207468"/>
    </source>
</evidence>
<gene>
    <name evidence="1" type="ORF">F5148DRAFT_312440</name>
</gene>
<dbReference type="Proteomes" id="UP001207468">
    <property type="component" value="Unassembled WGS sequence"/>
</dbReference>
<evidence type="ECO:0000313" key="1">
    <source>
        <dbReference type="EMBL" id="KAI9459042.1"/>
    </source>
</evidence>